<name>A0A8S5NS94_9CAUD</name>
<accession>A0A8S5NS94</accession>
<organism evidence="1">
    <name type="scientific">Caudovirales sp. ctEpl1</name>
    <dbReference type="NCBI Taxonomy" id="2826770"/>
    <lineage>
        <taxon>Viruses</taxon>
        <taxon>Duplodnaviria</taxon>
        <taxon>Heunggongvirae</taxon>
        <taxon>Uroviricota</taxon>
        <taxon>Caudoviricetes</taxon>
    </lineage>
</organism>
<reference evidence="1" key="1">
    <citation type="journal article" date="2021" name="Proc. Natl. Acad. Sci. U.S.A.">
        <title>A Catalog of Tens of Thousands of Viruses from Human Metagenomes Reveals Hidden Associations with Chronic Diseases.</title>
        <authorList>
            <person name="Tisza M.J."/>
            <person name="Buck C.B."/>
        </authorList>
    </citation>
    <scope>NUCLEOTIDE SEQUENCE</scope>
    <source>
        <strain evidence="1">CtEpl1</strain>
    </source>
</reference>
<sequence>MKIIIEGTAEEIWALMEKEPCCEQSSSNQWFPEDSNRKYYEKSTSGPNLKK</sequence>
<evidence type="ECO:0000313" key="1">
    <source>
        <dbReference type="EMBL" id="DAD97096.1"/>
    </source>
</evidence>
<protein>
    <submittedName>
        <fullName evidence="1">Uncharacterized protein</fullName>
    </submittedName>
</protein>
<dbReference type="EMBL" id="BK015230">
    <property type="protein sequence ID" value="DAD97096.1"/>
    <property type="molecule type" value="Genomic_DNA"/>
</dbReference>
<proteinExistence type="predicted"/>